<accession>A0A975GRP2</accession>
<name>A0A975GRP2_9BACT</name>
<reference evidence="2" key="1">
    <citation type="journal article" date="2021" name="Microb. Physiol.">
        <title>Proteogenomic Insights into the Physiology of Marine, Sulfate-Reducing, Filamentous Desulfonema limicola and Desulfonema magnum.</title>
        <authorList>
            <person name="Schnaars V."/>
            <person name="Wohlbrand L."/>
            <person name="Scheve S."/>
            <person name="Hinrichs C."/>
            <person name="Reinhardt R."/>
            <person name="Rabus R."/>
        </authorList>
    </citation>
    <scope>NUCLEOTIDE SEQUENCE</scope>
    <source>
        <strain evidence="2">4be13</strain>
    </source>
</reference>
<sequence length="41" mass="4722">MQFGDSACHPGRGVSKAFPHEPWKENHEISGIMKKQSVFWH</sequence>
<evidence type="ECO:0000256" key="1">
    <source>
        <dbReference type="SAM" id="MobiDB-lite"/>
    </source>
</evidence>
<gene>
    <name evidence="2" type="ORF">dnm_072930</name>
</gene>
<dbReference type="AlphaFoldDB" id="A0A975GRP2"/>
<keyword evidence="3" id="KW-1185">Reference proteome</keyword>
<organism evidence="2 3">
    <name type="scientific">Desulfonema magnum</name>
    <dbReference type="NCBI Taxonomy" id="45655"/>
    <lineage>
        <taxon>Bacteria</taxon>
        <taxon>Pseudomonadati</taxon>
        <taxon>Thermodesulfobacteriota</taxon>
        <taxon>Desulfobacteria</taxon>
        <taxon>Desulfobacterales</taxon>
        <taxon>Desulfococcaceae</taxon>
        <taxon>Desulfonema</taxon>
    </lineage>
</organism>
<evidence type="ECO:0000313" key="3">
    <source>
        <dbReference type="Proteomes" id="UP000663722"/>
    </source>
</evidence>
<proteinExistence type="predicted"/>
<protein>
    <submittedName>
        <fullName evidence="2">Uncharacterized protein</fullName>
    </submittedName>
</protein>
<dbReference type="KEGG" id="dmm:dnm_072930"/>
<feature type="region of interest" description="Disordered" evidence="1">
    <location>
        <begin position="1"/>
        <end position="22"/>
    </location>
</feature>
<evidence type="ECO:0000313" key="2">
    <source>
        <dbReference type="EMBL" id="QTA91229.1"/>
    </source>
</evidence>
<dbReference type="Proteomes" id="UP000663722">
    <property type="component" value="Chromosome"/>
</dbReference>
<dbReference type="EMBL" id="CP061800">
    <property type="protein sequence ID" value="QTA91229.1"/>
    <property type="molecule type" value="Genomic_DNA"/>
</dbReference>